<protein>
    <submittedName>
        <fullName evidence="1">Uncharacterized protein</fullName>
    </submittedName>
</protein>
<proteinExistence type="predicted"/>
<dbReference type="KEGG" id="vg:80545146"/>
<accession>A0A976UB14</accession>
<dbReference type="Proteomes" id="UP001157002">
    <property type="component" value="Segment"/>
</dbReference>
<dbReference type="GeneID" id="80545146"/>
<name>A0A976UB14_9CAUD</name>
<dbReference type="RefSeq" id="YP_010806185.1">
    <property type="nucleotide sequence ID" value="NC_077214.1"/>
</dbReference>
<dbReference type="EMBL" id="ON649702">
    <property type="protein sequence ID" value="UVF62594.1"/>
    <property type="molecule type" value="Genomic_DNA"/>
</dbReference>
<reference evidence="1 2" key="1">
    <citation type="submission" date="2022-05" db="EMBL/GenBank/DDBJ databases">
        <title>Diverse viruses of marine archaea discovered using metagenomics.</title>
        <authorList>
            <person name="Zhou Y."/>
        </authorList>
    </citation>
    <scope>NUCLEOTIDE SEQUENCE [LARGE SCALE GENOMIC DNA]</scope>
    <source>
        <strain evidence="1">YSH_150918</strain>
    </source>
</reference>
<evidence type="ECO:0000313" key="1">
    <source>
        <dbReference type="EMBL" id="UVF62594.1"/>
    </source>
</evidence>
<evidence type="ECO:0000313" key="2">
    <source>
        <dbReference type="Proteomes" id="UP001157002"/>
    </source>
</evidence>
<keyword evidence="2" id="KW-1185">Reference proteome</keyword>
<organism evidence="1 2">
    <name type="scientific">Poseidoniales virus YSH_150918</name>
    <dbReference type="NCBI Taxonomy" id="3071324"/>
    <lineage>
        <taxon>Viruses</taxon>
        <taxon>Duplodnaviria</taxon>
        <taxon>Heunggongvirae</taxon>
        <taxon>Uroviricota</taxon>
        <taxon>Caudoviricetes</taxon>
        <taxon>Magrovirales</taxon>
        <taxon>Aoguangviridae</taxon>
        <taxon>Aobingvirus</taxon>
        <taxon>Aobingvirus yangshanense</taxon>
    </lineage>
</organism>
<sequence>MAKKTPLFPKDLGAFLLSLNIPQKFEEYKQHTKKEGERSNLEIAKKYLERLNEAKNEDDLESIIDTIDRNANSVLQSTLEKEGRARKNEKILLYDTILDGIKELYVVFFEKDRTTAVFRKMVNKIIKNATEEDVKKLEKYLRGDKTHLDRHRNEINSLSKTKKDKFIKNIQKFDNNYILRVLKLLNLDFESEVELDIDDITDTNVLGHYFFLQNRGVGTKTLAKKLLPTINGKDTHQYIMVDSKNTLKLNDLVLQMLRNPNEDSIFNDILKYFPKSYKMRVSDASPNLYFPSEKIKELIPEFKNIKSNDIKQYRDIFVNALQSKKTDKEKKKRIAIFKIIEPSNLSRKEIKEFRRNFDYSNENIDSILETKFSLDDTNTKVILEEVIGNLLSESNIEDTMDLLGKYQNENFGEGGYDTTRVIVNLVLILRKYYDNIDEAFDNALEKNDADSHKKLEQVLESNSIKFVQDLKEGVKDKINDIKNNKKDYSFMYEGGVSFMNTYLTYLKGGWAE</sequence>